<reference evidence="4" key="1">
    <citation type="journal article" date="2020" name="mSystems">
        <title>Genome- and Community-Level Interaction Insights into Carbon Utilization and Element Cycling Functions of Hydrothermarchaeota in Hydrothermal Sediment.</title>
        <authorList>
            <person name="Zhou Z."/>
            <person name="Liu Y."/>
            <person name="Xu W."/>
            <person name="Pan J."/>
            <person name="Luo Z.H."/>
            <person name="Li M."/>
        </authorList>
    </citation>
    <scope>NUCLEOTIDE SEQUENCE [LARGE SCALE GENOMIC DNA]</scope>
    <source>
        <strain evidence="4">SpSt-1019</strain>
    </source>
</reference>
<dbReference type="Gene3D" id="2.40.280.10">
    <property type="match status" value="1"/>
</dbReference>
<dbReference type="CDD" id="cd09294">
    <property type="entry name" value="SmpB"/>
    <property type="match status" value="1"/>
</dbReference>
<dbReference type="InterPro" id="IPR023620">
    <property type="entry name" value="SmpB"/>
</dbReference>
<sequence>MSNYSPTIENRKARYEYEILETFEAGIELVGTEVKSLRLGKASFSGSYCQVEDGELWIYDFHISPYEQGNIFNPDPKRKRRLLVHKGEILRLYNAVKRKGLTLIPLKLYWHRGKAKIQVGLARGKKLYDKRESIKKRTLEKESRRGEY</sequence>
<evidence type="ECO:0000256" key="3">
    <source>
        <dbReference type="HAMAP-Rule" id="MF_00023"/>
    </source>
</evidence>
<dbReference type="AlphaFoldDB" id="A0A7C5KC20"/>
<dbReference type="GO" id="GO:0005829">
    <property type="term" value="C:cytosol"/>
    <property type="evidence" value="ECO:0007669"/>
    <property type="project" value="TreeGrafter"/>
</dbReference>
<comment type="function">
    <text evidence="3">Required for rescue of stalled ribosomes mediated by trans-translation. Binds to transfer-messenger RNA (tmRNA), required for stable association of tmRNA with ribosomes. tmRNA and SmpB together mimic tRNA shape, replacing the anticodon stem-loop with SmpB. tmRNA is encoded by the ssrA gene; the 2 termini fold to resemble tRNA(Ala) and it encodes a 'tag peptide', a short internal open reading frame. During trans-translation Ala-aminoacylated tmRNA acts like a tRNA, entering the A-site of stalled ribosomes, displacing the stalled mRNA. The ribosome then switches to translate the ORF on the tmRNA; the nascent peptide is terminated with the 'tag peptide' encoded by the tmRNA and targeted for degradation. The ribosome is freed to recommence translation, which seems to be the essential function of trans-translation.</text>
</comment>
<dbReference type="PANTHER" id="PTHR30308">
    <property type="entry name" value="TMRNA-BINDING COMPONENT OF TRANS-TRANSLATION TAGGING COMPLEX"/>
    <property type="match status" value="1"/>
</dbReference>
<dbReference type="Pfam" id="PF01668">
    <property type="entry name" value="SmpB"/>
    <property type="match status" value="1"/>
</dbReference>
<organism evidence="4">
    <name type="scientific">Thermodesulfobium narugense</name>
    <dbReference type="NCBI Taxonomy" id="184064"/>
    <lineage>
        <taxon>Bacteria</taxon>
        <taxon>Pseudomonadati</taxon>
        <taxon>Thermodesulfobiota</taxon>
        <taxon>Thermodesulfobiia</taxon>
        <taxon>Thermodesulfobiales</taxon>
        <taxon>Thermodesulfobiaceae</taxon>
        <taxon>Thermodesulfobium</taxon>
    </lineage>
</organism>
<dbReference type="NCBIfam" id="NF003843">
    <property type="entry name" value="PRK05422.1"/>
    <property type="match status" value="1"/>
</dbReference>
<comment type="similarity">
    <text evidence="3">Belongs to the SmpB family.</text>
</comment>
<dbReference type="HAMAP" id="MF_00023">
    <property type="entry name" value="SmpB"/>
    <property type="match status" value="1"/>
</dbReference>
<dbReference type="GO" id="GO:0003723">
    <property type="term" value="F:RNA binding"/>
    <property type="evidence" value="ECO:0007669"/>
    <property type="project" value="UniProtKB-UniRule"/>
</dbReference>
<gene>
    <name evidence="3 4" type="primary">smpB</name>
    <name evidence="4" type="ORF">ENL70_05285</name>
</gene>
<dbReference type="NCBIfam" id="TIGR00086">
    <property type="entry name" value="smpB"/>
    <property type="match status" value="1"/>
</dbReference>
<dbReference type="PROSITE" id="PS01317">
    <property type="entry name" value="SSRP"/>
    <property type="match status" value="1"/>
</dbReference>
<evidence type="ECO:0000313" key="4">
    <source>
        <dbReference type="EMBL" id="HHI65941.1"/>
    </source>
</evidence>
<name>A0A7C5KC20_9BACT</name>
<proteinExistence type="inferred from homology"/>
<dbReference type="InterPro" id="IPR000037">
    <property type="entry name" value="SsrA-bd_prot"/>
</dbReference>
<dbReference type="EMBL" id="DRUY01000179">
    <property type="protein sequence ID" value="HHI65941.1"/>
    <property type="molecule type" value="Genomic_DNA"/>
</dbReference>
<dbReference type="GO" id="GO:0070929">
    <property type="term" value="P:trans-translation"/>
    <property type="evidence" value="ECO:0007669"/>
    <property type="project" value="UniProtKB-UniRule"/>
</dbReference>
<keyword evidence="2 3" id="KW-0694">RNA-binding</keyword>
<dbReference type="PANTHER" id="PTHR30308:SF2">
    <property type="entry name" value="SSRA-BINDING PROTEIN"/>
    <property type="match status" value="1"/>
</dbReference>
<comment type="caution">
    <text evidence="4">The sequence shown here is derived from an EMBL/GenBank/DDBJ whole genome shotgun (WGS) entry which is preliminary data.</text>
</comment>
<protein>
    <recommendedName>
        <fullName evidence="3">SsrA-binding protein</fullName>
    </recommendedName>
    <alternativeName>
        <fullName evidence="3">Small protein B</fullName>
    </alternativeName>
</protein>
<comment type="subcellular location">
    <subcellularLocation>
        <location evidence="3">Cytoplasm</location>
    </subcellularLocation>
    <text evidence="3">The tmRNA-SmpB complex associates with stalled 70S ribosomes.</text>
</comment>
<dbReference type="InterPro" id="IPR020081">
    <property type="entry name" value="SsrA-bd_prot_CS"/>
</dbReference>
<dbReference type="GO" id="GO:0070930">
    <property type="term" value="P:trans-translation-dependent protein tagging"/>
    <property type="evidence" value="ECO:0007669"/>
    <property type="project" value="TreeGrafter"/>
</dbReference>
<keyword evidence="1 3" id="KW-0963">Cytoplasm</keyword>
<accession>A0A7C5KC20</accession>
<evidence type="ECO:0000256" key="2">
    <source>
        <dbReference type="ARBA" id="ARBA00022884"/>
    </source>
</evidence>
<evidence type="ECO:0000256" key="1">
    <source>
        <dbReference type="ARBA" id="ARBA00022490"/>
    </source>
</evidence>
<dbReference type="SUPFAM" id="SSF74982">
    <property type="entry name" value="Small protein B (SmpB)"/>
    <property type="match status" value="1"/>
</dbReference>